<name>A0A514YLK7_CYDPO</name>
<dbReference type="EMBL" id="MK773820">
    <property type="protein sequence ID" value="QDK59888.1"/>
    <property type="molecule type" value="mRNA"/>
</dbReference>
<accession>A0A514YLK7</accession>
<sequence length="172" mass="19171">MHRIDSRRVQGAASAARILALLLIICLAECATEQRVNRVGSKSAGLYEKVNGWRSQRGGSCLSYGHSCWGAHGKRSAKPPTAAPDWYLTRLLRHMAVNAEMNRARQEPTNDDINAIFQMDVPDDSQPNRLMNVNEDPADVGAMKPEAIPMLDDDLLSKMKLWKIMRNAANEK</sequence>
<proteinExistence type="evidence at transcript level"/>
<dbReference type="CTD" id="41711"/>
<evidence type="ECO:0000256" key="1">
    <source>
        <dbReference type="SAM" id="SignalP"/>
    </source>
</evidence>
<dbReference type="GeneID" id="133515819"/>
<feature type="chain" id="PRO_5021790104" evidence="1">
    <location>
        <begin position="31"/>
        <end position="172"/>
    </location>
</feature>
<keyword evidence="1" id="KW-0732">Signal</keyword>
<feature type="signal peptide" evidence="1">
    <location>
        <begin position="1"/>
        <end position="30"/>
    </location>
</feature>
<evidence type="ECO:0000313" key="2">
    <source>
        <dbReference type="EMBL" id="QDK59888.1"/>
    </source>
</evidence>
<protein>
    <submittedName>
        <fullName evidence="2">CCHamide 2</fullName>
    </submittedName>
</protein>
<dbReference type="AlphaFoldDB" id="A0A514YLK7"/>
<reference evidence="2" key="1">
    <citation type="journal article" date="2019" name="Arch. Insect Biochem. Physiol.">
        <title>Neuropeptides and peptide hormones identified in codling moth, Cydia pomonella (Lepidoptera: Tortricidae).</title>
        <authorList>
            <person name="Garczynski S.F."/>
            <person name="Hendrickson C.A."/>
            <person name="Harper A."/>
            <person name="Unruh T.R."/>
            <person name="Dhingra A."/>
            <person name="Ahn S.J."/>
            <person name="Choi M.Y."/>
        </authorList>
    </citation>
    <scope>NUCLEOTIDE SEQUENCE</scope>
</reference>
<dbReference type="RefSeq" id="XP_061704398.1">
    <property type="nucleotide sequence ID" value="XM_061848414.1"/>
</dbReference>
<organism evidence="2">
    <name type="scientific">Cydia pomonella</name>
    <name type="common">Codling moth</name>
    <dbReference type="NCBI Taxonomy" id="82600"/>
    <lineage>
        <taxon>Eukaryota</taxon>
        <taxon>Metazoa</taxon>
        <taxon>Ecdysozoa</taxon>
        <taxon>Arthropoda</taxon>
        <taxon>Hexapoda</taxon>
        <taxon>Insecta</taxon>
        <taxon>Pterygota</taxon>
        <taxon>Neoptera</taxon>
        <taxon>Endopterygota</taxon>
        <taxon>Lepidoptera</taxon>
        <taxon>Glossata</taxon>
        <taxon>Ditrysia</taxon>
        <taxon>Tortricoidea</taxon>
        <taxon>Tortricidae</taxon>
        <taxon>Olethreutinae</taxon>
        <taxon>Grapholitini</taxon>
        <taxon>Cydia</taxon>
    </lineage>
</organism>